<organism evidence="1 2">
    <name type="scientific">Methylocella tundrae</name>
    <dbReference type="NCBI Taxonomy" id="227605"/>
    <lineage>
        <taxon>Bacteria</taxon>
        <taxon>Pseudomonadati</taxon>
        <taxon>Pseudomonadota</taxon>
        <taxon>Alphaproteobacteria</taxon>
        <taxon>Hyphomicrobiales</taxon>
        <taxon>Beijerinckiaceae</taxon>
        <taxon>Methylocella</taxon>
    </lineage>
</organism>
<dbReference type="Proteomes" id="UP000294360">
    <property type="component" value="Plasmid 3"/>
</dbReference>
<dbReference type="AlphaFoldDB" id="A0A4U8Z7Z6"/>
<accession>A0A4U8Z7Z6</accession>
<evidence type="ECO:0000313" key="2">
    <source>
        <dbReference type="Proteomes" id="UP000294360"/>
    </source>
</evidence>
<evidence type="ECO:0000313" key="1">
    <source>
        <dbReference type="EMBL" id="VFU17791.1"/>
    </source>
</evidence>
<gene>
    <name evidence="1" type="ORF">MTUNDRAET4_0274</name>
</gene>
<name>A0A4U8Z7Z6_METTU</name>
<sequence length="290" mass="31817">MLVQQRLPGFVIKQSDVVSALLQLLYNSSSCLRAIMNADRDRCVDFGACDLLEQFRTLALCGEQEGVELALCEEHRSPELIECEIGSRLHGLADQSLASRHGAAVVKSIQRALLILKPPICPTPRAIGLPADAVALAILPDKIHLGISAAGASAQDCPTIMNRNRFSAGVGRIFPTVDGDARIFAIEREAQRIEDGGFPSAGLACDSEKAGTSKRPCRKINLERSRKTCQMFAADSQNAHGLCLRPRSVENIQMRGIRRDAERAFKRKLEQILRISLGQPDHRIGKDHFM</sequence>
<proteinExistence type="predicted"/>
<dbReference type="EMBL" id="LR536452">
    <property type="protein sequence ID" value="VFU17791.1"/>
    <property type="molecule type" value="Genomic_DNA"/>
</dbReference>
<keyword evidence="1" id="KW-0614">Plasmid</keyword>
<geneLocation type="plasmid" evidence="1 2">
    <name>3</name>
</geneLocation>
<protein>
    <submittedName>
        <fullName evidence="1">Uncharacterized protein</fullName>
    </submittedName>
</protein>
<reference evidence="1 2" key="1">
    <citation type="submission" date="2019-03" db="EMBL/GenBank/DDBJ databases">
        <authorList>
            <person name="Kox A.R. M."/>
        </authorList>
    </citation>
    <scope>NUCLEOTIDE SEQUENCE [LARGE SCALE GENOMIC DNA]</scope>
    <source>
        <strain evidence="1">MTUNDRAET4 annotated genome</strain>
        <plasmid evidence="2">3</plasmid>
    </source>
</reference>
<dbReference type="KEGG" id="mtun:MTUNDRAET4_0274.2"/>